<geneLocation type="plasmid" evidence="10">
    <name>pjcm18538 dna</name>
</geneLocation>
<keyword evidence="5 8" id="KW-0812">Transmembrane</keyword>
<dbReference type="RefSeq" id="WP_163919817.1">
    <property type="nucleotide sequence ID" value="NZ_AP022593.1"/>
</dbReference>
<feature type="transmembrane region" description="Helical" evidence="8">
    <location>
        <begin position="143"/>
        <end position="163"/>
    </location>
</feature>
<dbReference type="PROSITE" id="PS01303">
    <property type="entry name" value="BCCT"/>
    <property type="match status" value="1"/>
</dbReference>
<comment type="similarity">
    <text evidence="2">Belongs to the BCCT transporter (TC 2.A.15) family.</text>
</comment>
<dbReference type="EMBL" id="AP022593">
    <property type="protein sequence ID" value="BBY50328.1"/>
    <property type="molecule type" value="Genomic_DNA"/>
</dbReference>
<protein>
    <submittedName>
        <fullName evidence="9">BCCT family transporter</fullName>
    </submittedName>
</protein>
<dbReference type="Proteomes" id="UP000467428">
    <property type="component" value="Chromosome"/>
</dbReference>
<feature type="transmembrane region" description="Helical" evidence="8">
    <location>
        <begin position="12"/>
        <end position="29"/>
    </location>
</feature>
<dbReference type="NCBIfam" id="TIGR00842">
    <property type="entry name" value="bcct"/>
    <property type="match status" value="1"/>
</dbReference>
<evidence type="ECO:0000256" key="4">
    <source>
        <dbReference type="ARBA" id="ARBA00022475"/>
    </source>
</evidence>
<feature type="transmembrane region" description="Helical" evidence="8">
    <location>
        <begin position="347"/>
        <end position="365"/>
    </location>
</feature>
<feature type="transmembrane region" description="Helical" evidence="8">
    <location>
        <begin position="230"/>
        <end position="248"/>
    </location>
</feature>
<feature type="transmembrane region" description="Helical" evidence="8">
    <location>
        <begin position="398"/>
        <end position="421"/>
    </location>
</feature>
<evidence type="ECO:0000256" key="1">
    <source>
        <dbReference type="ARBA" id="ARBA00004651"/>
    </source>
</evidence>
<feature type="transmembrane region" description="Helical" evidence="8">
    <location>
        <begin position="255"/>
        <end position="276"/>
    </location>
</feature>
<feature type="transmembrane region" description="Helical" evidence="8">
    <location>
        <begin position="442"/>
        <end position="465"/>
    </location>
</feature>
<dbReference type="PANTHER" id="PTHR30047:SF7">
    <property type="entry name" value="HIGH-AFFINITY CHOLINE TRANSPORT PROTEIN"/>
    <property type="match status" value="1"/>
</dbReference>
<feature type="transmembrane region" description="Helical" evidence="8">
    <location>
        <begin position="191"/>
        <end position="210"/>
    </location>
</feature>
<dbReference type="PANTHER" id="PTHR30047">
    <property type="entry name" value="HIGH-AFFINITY CHOLINE TRANSPORT PROTEIN-RELATED"/>
    <property type="match status" value="1"/>
</dbReference>
<evidence type="ECO:0000256" key="3">
    <source>
        <dbReference type="ARBA" id="ARBA00022448"/>
    </source>
</evidence>
<evidence type="ECO:0000256" key="7">
    <source>
        <dbReference type="ARBA" id="ARBA00023136"/>
    </source>
</evidence>
<evidence type="ECO:0000256" key="5">
    <source>
        <dbReference type="ARBA" id="ARBA00022692"/>
    </source>
</evidence>
<evidence type="ECO:0000256" key="6">
    <source>
        <dbReference type="ARBA" id="ARBA00022989"/>
    </source>
</evidence>
<dbReference type="AlphaFoldDB" id="A0A7I7S0B4"/>
<evidence type="ECO:0000313" key="10">
    <source>
        <dbReference type="Proteomes" id="UP000467428"/>
    </source>
</evidence>
<dbReference type="InterPro" id="IPR000060">
    <property type="entry name" value="BCCT_transptr"/>
</dbReference>
<keyword evidence="10" id="KW-1185">Reference proteome</keyword>
<keyword evidence="4" id="KW-1003">Cell membrane</keyword>
<keyword evidence="6 8" id="KW-1133">Transmembrane helix</keyword>
<keyword evidence="7 8" id="KW-0472">Membrane</keyword>
<gene>
    <name evidence="9" type="ORF">MARA_37960</name>
</gene>
<feature type="transmembrane region" description="Helical" evidence="8">
    <location>
        <begin position="89"/>
        <end position="110"/>
    </location>
</feature>
<accession>A0A7I7S0B4</accession>
<dbReference type="KEGG" id="marz:MARA_37960"/>
<name>A0A7I7S0B4_9MYCO</name>
<dbReference type="GO" id="GO:0005886">
    <property type="term" value="C:plasma membrane"/>
    <property type="evidence" value="ECO:0007669"/>
    <property type="project" value="UniProtKB-SubCell"/>
</dbReference>
<feature type="transmembrane region" description="Helical" evidence="8">
    <location>
        <begin position="49"/>
        <end position="69"/>
    </location>
</feature>
<sequence>MNRYLKGVDPAVLWGSAVVIAFFVGWGLISPQSLGSVMTSTLNWIIGNFSWAFILLATGVLVVCVVLAVSKWGRIRLGPDDSRPEFSTFSWVSMMFAAGLGAGLLFFGVAEPVTHWTAPPHGLATPETEEAALVALRYTYFHWGFNGWAMYAVMGGAMAYFAYRRGMPILVSSTLSPFLGPDAPSRPLGRLVDGLAIVATLFGTATALGLNGLQLNSGLDYLFGVPKSNVVAVVIIVAVTAMFILSATSGVEKGITFLANLGSVATIGVFLFFLIFGGSTVLVISNGIESIGNYIMQVFPMSVQTGVGDEPWMASWTIFYWAWWISWGPFVGMFVARISRGRTIREFIVGVAVAPTGFGFVWFAIVGGTGIELQRTGAADIVGSLATPELVLFTALDALPLAGVVSFICVLLIALFFISGADAAAVVMSTMASKGSIAPSKVVTVIFGILMGGIACAMLLVGGLVALQQAAILGAVPFTFVLVAVTWAWFKALREEDGSEILQVDIVDRPRDAPVTVGEERAP</sequence>
<proteinExistence type="inferred from homology"/>
<comment type="subcellular location">
    <subcellularLocation>
        <location evidence="1">Cell membrane</location>
        <topology evidence="1">Multi-pass membrane protein</topology>
    </subcellularLocation>
</comment>
<evidence type="ECO:0000256" key="2">
    <source>
        <dbReference type="ARBA" id="ARBA00005658"/>
    </source>
</evidence>
<dbReference type="Pfam" id="PF02028">
    <property type="entry name" value="BCCT"/>
    <property type="match status" value="1"/>
</dbReference>
<dbReference type="InterPro" id="IPR018093">
    <property type="entry name" value="BCCT_CS"/>
</dbReference>
<organism evidence="9 10">
    <name type="scientific">Mycolicibacterium arabiense</name>
    <dbReference type="NCBI Taxonomy" id="1286181"/>
    <lineage>
        <taxon>Bacteria</taxon>
        <taxon>Bacillati</taxon>
        <taxon>Actinomycetota</taxon>
        <taxon>Actinomycetes</taxon>
        <taxon>Mycobacteriales</taxon>
        <taxon>Mycobacteriaceae</taxon>
        <taxon>Mycolicibacterium</taxon>
    </lineage>
</organism>
<feature type="transmembrane region" description="Helical" evidence="8">
    <location>
        <begin position="318"/>
        <end position="335"/>
    </location>
</feature>
<evidence type="ECO:0000256" key="8">
    <source>
        <dbReference type="SAM" id="Phobius"/>
    </source>
</evidence>
<evidence type="ECO:0000313" key="9">
    <source>
        <dbReference type="EMBL" id="BBY50328.1"/>
    </source>
</evidence>
<feature type="transmembrane region" description="Helical" evidence="8">
    <location>
        <begin position="471"/>
        <end position="490"/>
    </location>
</feature>
<dbReference type="GO" id="GO:0022857">
    <property type="term" value="F:transmembrane transporter activity"/>
    <property type="evidence" value="ECO:0007669"/>
    <property type="project" value="InterPro"/>
</dbReference>
<reference evidence="9 10" key="1">
    <citation type="journal article" date="2019" name="Emerg. Microbes Infect.">
        <title>Comprehensive subspecies identification of 175 nontuberculous mycobacteria species based on 7547 genomic profiles.</title>
        <authorList>
            <person name="Matsumoto Y."/>
            <person name="Kinjo T."/>
            <person name="Motooka D."/>
            <person name="Nabeya D."/>
            <person name="Jung N."/>
            <person name="Uechi K."/>
            <person name="Horii T."/>
            <person name="Iida T."/>
            <person name="Fujita J."/>
            <person name="Nakamura S."/>
        </authorList>
    </citation>
    <scope>NUCLEOTIDE SEQUENCE [LARGE SCALE GENOMIC DNA]</scope>
    <source>
        <strain evidence="9 10">JCM 18538</strain>
    </source>
</reference>
<keyword evidence="3" id="KW-0813">Transport</keyword>